<dbReference type="Gene3D" id="2.60.260.20">
    <property type="entry name" value="Urease metallochaperone UreE, N-terminal domain"/>
    <property type="match status" value="2"/>
</dbReference>
<dbReference type="InterPro" id="IPR036869">
    <property type="entry name" value="J_dom_sf"/>
</dbReference>
<dbReference type="SMART" id="SM00271">
    <property type="entry name" value="DnaJ"/>
    <property type="match status" value="1"/>
</dbReference>
<feature type="compositionally biased region" description="Gly residues" evidence="2">
    <location>
        <begin position="80"/>
        <end position="89"/>
    </location>
</feature>
<feature type="compositionally biased region" description="Gly residues" evidence="2">
    <location>
        <begin position="127"/>
        <end position="136"/>
    </location>
</feature>
<feature type="region of interest" description="Disordered" evidence="2">
    <location>
        <begin position="63"/>
        <end position="147"/>
    </location>
</feature>
<dbReference type="SUPFAM" id="SSF46565">
    <property type="entry name" value="Chaperone J-domain"/>
    <property type="match status" value="1"/>
</dbReference>
<dbReference type="CDD" id="cd10747">
    <property type="entry name" value="DnaJ_C"/>
    <property type="match status" value="1"/>
</dbReference>
<sequence length="316" mass="33277">MRDPYQVLGIGRGASQPEIKKAYRKLAKENHPDRNADNAKALELFKEANSAYELLSDTDKKARFDRGEIGPDGNPTSPFQGGGGGGFRSGGADPFSRGGRPGATNYDFGSGGGGADDLFSELFGGRSPFGGSGQGSGFRTPPPQKGSDVAYRLMVPFEDAAALKPQRVTLRSGKTLDLKLPAGIESGRQVRMAGQGEPGPAGPGDALVTLEVGRHKFFTRDGDDVRLDVPVTLNEAVQGAKVRMPTVEGAVSLTVPAGTTSGKVFRLKGRGFSRADGSRGDQLVTLIVDLPADDAALKSFVEGWSDAREVRRELGV</sequence>
<comment type="caution">
    <text evidence="4">The sequence shown here is derived from an EMBL/GenBank/DDBJ whole genome shotgun (WGS) entry which is preliminary data.</text>
</comment>
<dbReference type="PANTHER" id="PTHR43096">
    <property type="entry name" value="DNAJ HOMOLOG 1, MITOCHONDRIAL-RELATED"/>
    <property type="match status" value="1"/>
</dbReference>
<evidence type="ECO:0000256" key="1">
    <source>
        <dbReference type="ARBA" id="ARBA00023186"/>
    </source>
</evidence>
<dbReference type="Pfam" id="PF01556">
    <property type="entry name" value="DnaJ_C"/>
    <property type="match status" value="1"/>
</dbReference>
<keyword evidence="1" id="KW-0143">Chaperone</keyword>
<accession>A0A916ZZ36</accession>
<dbReference type="CDD" id="cd06257">
    <property type="entry name" value="DnaJ"/>
    <property type="match status" value="1"/>
</dbReference>
<reference evidence="4" key="2">
    <citation type="submission" date="2020-09" db="EMBL/GenBank/DDBJ databases">
        <authorList>
            <person name="Sun Q."/>
            <person name="Zhou Y."/>
        </authorList>
    </citation>
    <scope>NUCLEOTIDE SEQUENCE</scope>
    <source>
        <strain evidence="4">CGMCC 1.15519</strain>
    </source>
</reference>
<evidence type="ECO:0000313" key="4">
    <source>
        <dbReference type="EMBL" id="GGE19758.1"/>
    </source>
</evidence>
<dbReference type="AlphaFoldDB" id="A0A916ZZ36"/>
<dbReference type="PANTHER" id="PTHR43096:SF52">
    <property type="entry name" value="DNAJ HOMOLOG 1, MITOCHONDRIAL-RELATED"/>
    <property type="match status" value="1"/>
</dbReference>
<dbReference type="InterPro" id="IPR001623">
    <property type="entry name" value="DnaJ_domain"/>
</dbReference>
<proteinExistence type="predicted"/>
<gene>
    <name evidence="4" type="ORF">GCM10011529_27930</name>
</gene>
<name>A0A916ZZ36_9SPHN</name>
<organism evidence="4 5">
    <name type="scientific">Sandarakinorhabdus glacialis</name>
    <dbReference type="NCBI Taxonomy" id="1614636"/>
    <lineage>
        <taxon>Bacteria</taxon>
        <taxon>Pseudomonadati</taxon>
        <taxon>Pseudomonadota</taxon>
        <taxon>Alphaproteobacteria</taxon>
        <taxon>Sphingomonadales</taxon>
        <taxon>Sphingosinicellaceae</taxon>
        <taxon>Sandarakinorhabdus</taxon>
    </lineage>
</organism>
<keyword evidence="5" id="KW-1185">Reference proteome</keyword>
<reference evidence="4" key="1">
    <citation type="journal article" date="2014" name="Int. J. Syst. Evol. Microbiol.">
        <title>Complete genome sequence of Corynebacterium casei LMG S-19264T (=DSM 44701T), isolated from a smear-ripened cheese.</title>
        <authorList>
            <consortium name="US DOE Joint Genome Institute (JGI-PGF)"/>
            <person name="Walter F."/>
            <person name="Albersmeier A."/>
            <person name="Kalinowski J."/>
            <person name="Ruckert C."/>
        </authorList>
    </citation>
    <scope>NUCLEOTIDE SEQUENCE</scope>
    <source>
        <strain evidence="4">CGMCC 1.15519</strain>
    </source>
</reference>
<evidence type="ECO:0000256" key="2">
    <source>
        <dbReference type="SAM" id="MobiDB-lite"/>
    </source>
</evidence>
<dbReference type="InterPro" id="IPR018253">
    <property type="entry name" value="DnaJ_domain_CS"/>
</dbReference>
<dbReference type="RefSeq" id="WP_188763821.1">
    <property type="nucleotide sequence ID" value="NZ_BMJM01000012.1"/>
</dbReference>
<dbReference type="Proteomes" id="UP000635071">
    <property type="component" value="Unassembled WGS sequence"/>
</dbReference>
<feature type="domain" description="J" evidence="3">
    <location>
        <begin position="3"/>
        <end position="68"/>
    </location>
</feature>
<dbReference type="GO" id="GO:0042026">
    <property type="term" value="P:protein refolding"/>
    <property type="evidence" value="ECO:0007669"/>
    <property type="project" value="TreeGrafter"/>
</dbReference>
<dbReference type="PROSITE" id="PS50076">
    <property type="entry name" value="DNAJ_2"/>
    <property type="match status" value="1"/>
</dbReference>
<dbReference type="PRINTS" id="PR00625">
    <property type="entry name" value="JDOMAIN"/>
</dbReference>
<protein>
    <submittedName>
        <fullName evidence="4">Molecular chaperone DnaJ</fullName>
    </submittedName>
</protein>
<dbReference type="GO" id="GO:0051082">
    <property type="term" value="F:unfolded protein binding"/>
    <property type="evidence" value="ECO:0007669"/>
    <property type="project" value="InterPro"/>
</dbReference>
<dbReference type="SUPFAM" id="SSF49493">
    <property type="entry name" value="HSP40/DnaJ peptide-binding domain"/>
    <property type="match status" value="2"/>
</dbReference>
<evidence type="ECO:0000313" key="5">
    <source>
        <dbReference type="Proteomes" id="UP000635071"/>
    </source>
</evidence>
<dbReference type="Gene3D" id="1.10.287.110">
    <property type="entry name" value="DnaJ domain"/>
    <property type="match status" value="1"/>
</dbReference>
<dbReference type="InterPro" id="IPR002939">
    <property type="entry name" value="DnaJ_C"/>
</dbReference>
<dbReference type="Pfam" id="PF00226">
    <property type="entry name" value="DnaJ"/>
    <property type="match status" value="1"/>
</dbReference>
<evidence type="ECO:0000259" key="3">
    <source>
        <dbReference type="PROSITE" id="PS50076"/>
    </source>
</evidence>
<dbReference type="PROSITE" id="PS00636">
    <property type="entry name" value="DNAJ_1"/>
    <property type="match status" value="1"/>
</dbReference>
<dbReference type="EMBL" id="BMJM01000012">
    <property type="protein sequence ID" value="GGE19758.1"/>
    <property type="molecule type" value="Genomic_DNA"/>
</dbReference>
<dbReference type="FunFam" id="2.60.260.20:FF:000013">
    <property type="entry name" value="DnaJ subfamily B member 11"/>
    <property type="match status" value="1"/>
</dbReference>
<dbReference type="GO" id="GO:0005737">
    <property type="term" value="C:cytoplasm"/>
    <property type="evidence" value="ECO:0007669"/>
    <property type="project" value="TreeGrafter"/>
</dbReference>
<dbReference type="InterPro" id="IPR008971">
    <property type="entry name" value="HSP40/DnaJ_pept-bd"/>
</dbReference>